<evidence type="ECO:0000313" key="2">
    <source>
        <dbReference type="Proteomes" id="UP000790709"/>
    </source>
</evidence>
<dbReference type="Proteomes" id="UP000790709">
    <property type="component" value="Unassembled WGS sequence"/>
</dbReference>
<sequence>MSEPKSASSTASSDSAPSFVNHLDFTALASLATKARGQSISCTVDQAYKIGAFNIVWFIDFADGVQWVARVPIASWSPMLERAMRSDMTALKLITTRTSLPVPAIYDFSPVQDNPLGRPYTLMSRVKGTQLAKLWFDPEWFTPEHRRNVFHSIAENMAQLKILEFPAIGSLEEAPGDLPRVGPLLPSLDEITENEEPSMLVPRGPYTTVHSYIMSEISTQIASAPSPDHKVSLALVRMFASALLDETLDEPPFVLSVPDFDYQNIFVDDDGNVTGIIDWDGVIVGPRQGGYARYPSWITRDWDPLMYGYPMDEPSPQEESDEEEEDGSEKPGSEGRQVPPREELQEDSPEVLQQFRDEYLAAYKAVDPEGARMTRHSHICEAIQIAVSMPFCRGHIIERLSRYVFGADANTGGPLSSWALEQGVGQGDWLNQMTP</sequence>
<accession>A0ACB8BXV3</accession>
<comment type="caution">
    <text evidence="1">The sequence shown here is derived from an EMBL/GenBank/DDBJ whole genome shotgun (WGS) entry which is preliminary data.</text>
</comment>
<keyword evidence="2" id="KW-1185">Reference proteome</keyword>
<reference evidence="1" key="1">
    <citation type="journal article" date="2021" name="New Phytol.">
        <title>Evolutionary innovations through gain and loss of genes in the ectomycorrhizal Boletales.</title>
        <authorList>
            <person name="Wu G."/>
            <person name="Miyauchi S."/>
            <person name="Morin E."/>
            <person name="Kuo A."/>
            <person name="Drula E."/>
            <person name="Varga T."/>
            <person name="Kohler A."/>
            <person name="Feng B."/>
            <person name="Cao Y."/>
            <person name="Lipzen A."/>
            <person name="Daum C."/>
            <person name="Hundley H."/>
            <person name="Pangilinan J."/>
            <person name="Johnson J."/>
            <person name="Barry K."/>
            <person name="LaButti K."/>
            <person name="Ng V."/>
            <person name="Ahrendt S."/>
            <person name="Min B."/>
            <person name="Choi I.G."/>
            <person name="Park H."/>
            <person name="Plett J.M."/>
            <person name="Magnuson J."/>
            <person name="Spatafora J.W."/>
            <person name="Nagy L.G."/>
            <person name="Henrissat B."/>
            <person name="Grigoriev I.V."/>
            <person name="Yang Z.L."/>
            <person name="Xu J."/>
            <person name="Martin F.M."/>
        </authorList>
    </citation>
    <scope>NUCLEOTIDE SEQUENCE</scope>
    <source>
        <strain evidence="1">KUC20120723A-06</strain>
    </source>
</reference>
<gene>
    <name evidence="1" type="ORF">BV22DRAFT_1191246</name>
</gene>
<organism evidence="1 2">
    <name type="scientific">Leucogyrophana mollusca</name>
    <dbReference type="NCBI Taxonomy" id="85980"/>
    <lineage>
        <taxon>Eukaryota</taxon>
        <taxon>Fungi</taxon>
        <taxon>Dikarya</taxon>
        <taxon>Basidiomycota</taxon>
        <taxon>Agaricomycotina</taxon>
        <taxon>Agaricomycetes</taxon>
        <taxon>Agaricomycetidae</taxon>
        <taxon>Boletales</taxon>
        <taxon>Boletales incertae sedis</taxon>
        <taxon>Leucogyrophana</taxon>
    </lineage>
</organism>
<dbReference type="EMBL" id="MU266332">
    <property type="protein sequence ID" value="KAH7930416.1"/>
    <property type="molecule type" value="Genomic_DNA"/>
</dbReference>
<name>A0ACB8BXV3_9AGAM</name>
<proteinExistence type="predicted"/>
<protein>
    <submittedName>
        <fullName evidence="1">Uncharacterized protein</fullName>
    </submittedName>
</protein>
<evidence type="ECO:0000313" key="1">
    <source>
        <dbReference type="EMBL" id="KAH7930416.1"/>
    </source>
</evidence>